<feature type="non-terminal residue" evidence="1">
    <location>
        <position position="1"/>
    </location>
</feature>
<evidence type="ECO:0000313" key="1">
    <source>
        <dbReference type="EMBL" id="EQD38142.1"/>
    </source>
</evidence>
<dbReference type="EMBL" id="AUZZ01008372">
    <property type="protein sequence ID" value="EQD38142.1"/>
    <property type="molecule type" value="Genomic_DNA"/>
</dbReference>
<protein>
    <submittedName>
        <fullName evidence="1">Regulatory protein</fullName>
    </submittedName>
</protein>
<comment type="caution">
    <text evidence="1">The sequence shown here is derived from an EMBL/GenBank/DDBJ whole genome shotgun (WGS) entry which is preliminary data.</text>
</comment>
<accession>T0Z1Q5</accession>
<name>T0Z1Q5_9ZZZZ</name>
<reference evidence="1" key="2">
    <citation type="journal article" date="2014" name="ISME J.">
        <title>Microbial stratification in low pH oxic and suboxic macroscopic growths along an acid mine drainage.</title>
        <authorList>
            <person name="Mendez-Garcia C."/>
            <person name="Mesa V."/>
            <person name="Sprenger R.R."/>
            <person name="Richter M."/>
            <person name="Diez M.S."/>
            <person name="Solano J."/>
            <person name="Bargiela R."/>
            <person name="Golyshina O.V."/>
            <person name="Manteca A."/>
            <person name="Ramos J.L."/>
            <person name="Gallego J.R."/>
            <person name="Llorente I."/>
            <person name="Martins Dos Santos V.A."/>
            <person name="Jensen O.N."/>
            <person name="Pelaez A.I."/>
            <person name="Sanchez J."/>
            <person name="Ferrer M."/>
        </authorList>
    </citation>
    <scope>NUCLEOTIDE SEQUENCE</scope>
</reference>
<reference evidence="1" key="1">
    <citation type="submission" date="2013-08" db="EMBL/GenBank/DDBJ databases">
        <authorList>
            <person name="Mendez C."/>
            <person name="Richter M."/>
            <person name="Ferrer M."/>
            <person name="Sanchez J."/>
        </authorList>
    </citation>
    <scope>NUCLEOTIDE SEQUENCE</scope>
</reference>
<gene>
    <name evidence="1" type="ORF">B2A_11594</name>
</gene>
<dbReference type="AlphaFoldDB" id="T0Z1Q5"/>
<organism evidence="1">
    <name type="scientific">mine drainage metagenome</name>
    <dbReference type="NCBI Taxonomy" id="410659"/>
    <lineage>
        <taxon>unclassified sequences</taxon>
        <taxon>metagenomes</taxon>
        <taxon>ecological metagenomes</taxon>
    </lineage>
</organism>
<proteinExistence type="predicted"/>
<sequence length="219" mass="21913">GDLLGAELPADQAGEMWRACGGNPLLLQLAAGSLAAGQERPRLGPQAGLGRRMLLARFAGVGNSASRYAQAAAIFGPQFRPGLVGPLAGLAEPDSTAALQALCAAGLLVAPAPGWAAFVHPLFAEALAEDAPDLVRARLHAGAFRLLVAAGVDPSEAAGHAVAASLVGDPQAVAVLERAGRAALAHGALGAATAHCPTPPNWLVPSRPLTCCSPSPTRS</sequence>